<dbReference type="SUPFAM" id="SSF81296">
    <property type="entry name" value="E set domains"/>
    <property type="match status" value="1"/>
</dbReference>
<dbReference type="InterPro" id="IPR000801">
    <property type="entry name" value="Esterase-like"/>
</dbReference>
<dbReference type="Proteomes" id="UP000557307">
    <property type="component" value="Unassembled WGS sequence"/>
</dbReference>
<feature type="signal peptide" evidence="1">
    <location>
        <begin position="1"/>
        <end position="24"/>
    </location>
</feature>
<dbReference type="Gene3D" id="2.60.40.10">
    <property type="entry name" value="Immunoglobulins"/>
    <property type="match status" value="1"/>
</dbReference>
<dbReference type="Gene3D" id="3.40.50.1820">
    <property type="entry name" value="alpha/beta hydrolase"/>
    <property type="match status" value="1"/>
</dbReference>
<evidence type="ECO:0000313" key="3">
    <source>
        <dbReference type="Proteomes" id="UP000557307"/>
    </source>
</evidence>
<name>A0A840TN95_9BACT</name>
<dbReference type="PANTHER" id="PTHR48098:SF1">
    <property type="entry name" value="DIACYLGLYCEROL ACYLTRANSFERASE_MYCOLYLTRANSFERASE AG85A"/>
    <property type="match status" value="1"/>
</dbReference>
<comment type="caution">
    <text evidence="2">The sequence shown here is derived from an EMBL/GenBank/DDBJ whole genome shotgun (WGS) entry which is preliminary data.</text>
</comment>
<dbReference type="AlphaFoldDB" id="A0A840TN95"/>
<keyword evidence="1" id="KW-0732">Signal</keyword>
<dbReference type="CDD" id="cd11294">
    <property type="entry name" value="E_set_Esterase_like_N"/>
    <property type="match status" value="1"/>
</dbReference>
<sequence>MMTKPLMILLFAGVLGCLGPFAAAQPPRGPLVVSPQVHANKTVTFRYLAPSAREVLLNGGQFGASAVPMTKEAQGIWSVTVGPIKPDIYPYSFQVDGVTVMDPANVAFFPNERFKASLVDVPGDTPLVHALREVPHGTVTYEYYPSVSGTTGSVVIYTPPGYDKNTSQKYPVFYLISGTTDTEETYFKVGKTNFILDNLLAEGKAKPMIVVMPYGNVAARIAEQTGKPKPADPVVRDDAEAVSRAKAFETDLLTNIIPYVEKNYRAIPNRENRAIGGFSRGGGQTLRAAFGNMDKFAWVCSYSSYLSPQEMDRSFPQIGANPTNTNKQFKLLWVSVGSDDFLYQGTLEFMDYLKAKNVNFKSRITDGGHTWMNVKKYVAETTPMLFQ</sequence>
<dbReference type="SUPFAM" id="SSF53474">
    <property type="entry name" value="alpha/beta-Hydrolases"/>
    <property type="match status" value="1"/>
</dbReference>
<dbReference type="InterPro" id="IPR050583">
    <property type="entry name" value="Mycobacterial_A85_antigen"/>
</dbReference>
<dbReference type="PROSITE" id="PS51257">
    <property type="entry name" value="PROKAR_LIPOPROTEIN"/>
    <property type="match status" value="1"/>
</dbReference>
<protein>
    <submittedName>
        <fullName evidence="2">Enterochelin esterase family protein</fullName>
    </submittedName>
</protein>
<gene>
    <name evidence="2" type="ORF">HNQ92_003906</name>
</gene>
<dbReference type="InterPro" id="IPR013783">
    <property type="entry name" value="Ig-like_fold"/>
</dbReference>
<dbReference type="Pfam" id="PF00756">
    <property type="entry name" value="Esterase"/>
    <property type="match status" value="1"/>
</dbReference>
<evidence type="ECO:0000256" key="1">
    <source>
        <dbReference type="SAM" id="SignalP"/>
    </source>
</evidence>
<accession>A0A840TN95</accession>
<organism evidence="2 3">
    <name type="scientific">Rhabdobacter roseus</name>
    <dbReference type="NCBI Taxonomy" id="1655419"/>
    <lineage>
        <taxon>Bacteria</taxon>
        <taxon>Pseudomonadati</taxon>
        <taxon>Bacteroidota</taxon>
        <taxon>Cytophagia</taxon>
        <taxon>Cytophagales</taxon>
        <taxon>Cytophagaceae</taxon>
        <taxon>Rhabdobacter</taxon>
    </lineage>
</organism>
<dbReference type="EMBL" id="JACHGF010000006">
    <property type="protein sequence ID" value="MBB5285746.1"/>
    <property type="molecule type" value="Genomic_DNA"/>
</dbReference>
<keyword evidence="3" id="KW-1185">Reference proteome</keyword>
<dbReference type="GO" id="GO:0016747">
    <property type="term" value="F:acyltransferase activity, transferring groups other than amino-acyl groups"/>
    <property type="evidence" value="ECO:0007669"/>
    <property type="project" value="TreeGrafter"/>
</dbReference>
<dbReference type="InterPro" id="IPR014756">
    <property type="entry name" value="Ig_E-set"/>
</dbReference>
<feature type="chain" id="PRO_5032637675" evidence="1">
    <location>
        <begin position="25"/>
        <end position="387"/>
    </location>
</feature>
<dbReference type="InterPro" id="IPR029058">
    <property type="entry name" value="AB_hydrolase_fold"/>
</dbReference>
<proteinExistence type="predicted"/>
<dbReference type="PANTHER" id="PTHR48098">
    <property type="entry name" value="ENTEROCHELIN ESTERASE-RELATED"/>
    <property type="match status" value="1"/>
</dbReference>
<evidence type="ECO:0000313" key="2">
    <source>
        <dbReference type="EMBL" id="MBB5285746.1"/>
    </source>
</evidence>
<reference evidence="2 3" key="1">
    <citation type="submission" date="2020-08" db="EMBL/GenBank/DDBJ databases">
        <title>Genomic Encyclopedia of Type Strains, Phase IV (KMG-IV): sequencing the most valuable type-strain genomes for metagenomic binning, comparative biology and taxonomic classification.</title>
        <authorList>
            <person name="Goeker M."/>
        </authorList>
    </citation>
    <scope>NUCLEOTIDE SEQUENCE [LARGE SCALE GENOMIC DNA]</scope>
    <source>
        <strain evidence="2 3">DSM 105074</strain>
    </source>
</reference>